<keyword evidence="2" id="KW-0472">Membrane</keyword>
<feature type="compositionally biased region" description="Polar residues" evidence="1">
    <location>
        <begin position="159"/>
        <end position="169"/>
    </location>
</feature>
<organism evidence="3 4">
    <name type="scientific">Mytilus edulis</name>
    <name type="common">Blue mussel</name>
    <dbReference type="NCBI Taxonomy" id="6550"/>
    <lineage>
        <taxon>Eukaryota</taxon>
        <taxon>Metazoa</taxon>
        <taxon>Spiralia</taxon>
        <taxon>Lophotrochozoa</taxon>
        <taxon>Mollusca</taxon>
        <taxon>Bivalvia</taxon>
        <taxon>Autobranchia</taxon>
        <taxon>Pteriomorphia</taxon>
        <taxon>Mytilida</taxon>
        <taxon>Mytiloidea</taxon>
        <taxon>Mytilidae</taxon>
        <taxon>Mytilinae</taxon>
        <taxon>Mytilus</taxon>
    </lineage>
</organism>
<keyword evidence="4" id="KW-1185">Reference proteome</keyword>
<keyword evidence="2" id="KW-1133">Transmembrane helix</keyword>
<dbReference type="OrthoDB" id="6185472at2759"/>
<dbReference type="AlphaFoldDB" id="A0A8S3PTU3"/>
<evidence type="ECO:0000313" key="4">
    <source>
        <dbReference type="Proteomes" id="UP000683360"/>
    </source>
</evidence>
<feature type="compositionally biased region" description="Acidic residues" evidence="1">
    <location>
        <begin position="123"/>
        <end position="134"/>
    </location>
</feature>
<keyword evidence="2" id="KW-0812">Transmembrane</keyword>
<evidence type="ECO:0000256" key="1">
    <source>
        <dbReference type="SAM" id="MobiDB-lite"/>
    </source>
</evidence>
<protein>
    <submittedName>
        <fullName evidence="3">Uncharacterized protein</fullName>
    </submittedName>
</protein>
<dbReference type="Proteomes" id="UP000683360">
    <property type="component" value="Unassembled WGS sequence"/>
</dbReference>
<comment type="caution">
    <text evidence="3">The sequence shown here is derived from an EMBL/GenBank/DDBJ whole genome shotgun (WGS) entry which is preliminary data.</text>
</comment>
<feature type="compositionally biased region" description="Polar residues" evidence="1">
    <location>
        <begin position="213"/>
        <end position="223"/>
    </location>
</feature>
<dbReference type="EMBL" id="CAJPWZ010000163">
    <property type="protein sequence ID" value="CAG2187329.1"/>
    <property type="molecule type" value="Genomic_DNA"/>
</dbReference>
<reference evidence="3" key="1">
    <citation type="submission" date="2021-03" db="EMBL/GenBank/DDBJ databases">
        <authorList>
            <person name="Bekaert M."/>
        </authorList>
    </citation>
    <scope>NUCLEOTIDE SEQUENCE</scope>
</reference>
<feature type="compositionally biased region" description="Basic and acidic residues" evidence="1">
    <location>
        <begin position="170"/>
        <end position="181"/>
    </location>
</feature>
<evidence type="ECO:0000256" key="2">
    <source>
        <dbReference type="SAM" id="Phobius"/>
    </source>
</evidence>
<proteinExistence type="predicted"/>
<evidence type="ECO:0000313" key="3">
    <source>
        <dbReference type="EMBL" id="CAG2187329.1"/>
    </source>
</evidence>
<sequence>MDNITCYPPKSVPRTNNTDDNTVHVIVNVIRIKVYIGNLQYKTEKITGDSNIFVMVVGILVTGLVVSIIIGMSAVLVLRRKKTKAATEFKMKIKAKEEIIQKASIEGERIANLRREDGNAYTEPDESVYDEINADEEKNTRGNSYLDVNEGYDELGQRSPKNPYNQLQQTRDDIQRRDIKNNEMNADDQLQNNKRRNDYLSLFSGYEKPISRNDPQNQFQQESADNRNDHNDMSNLD</sequence>
<feature type="transmembrane region" description="Helical" evidence="2">
    <location>
        <begin position="52"/>
        <end position="78"/>
    </location>
</feature>
<accession>A0A8S3PTU3</accession>
<gene>
    <name evidence="3" type="ORF">MEDL_2781</name>
</gene>
<feature type="compositionally biased region" description="Polar residues" evidence="1">
    <location>
        <begin position="182"/>
        <end position="192"/>
    </location>
</feature>
<feature type="region of interest" description="Disordered" evidence="1">
    <location>
        <begin position="116"/>
        <end position="237"/>
    </location>
</feature>
<feature type="compositionally biased region" description="Basic and acidic residues" evidence="1">
    <location>
        <begin position="224"/>
        <end position="237"/>
    </location>
</feature>
<name>A0A8S3PTU3_MYTED</name>